<dbReference type="NCBIfam" id="TIGR03187">
    <property type="entry name" value="DGQHR"/>
    <property type="match status" value="1"/>
</dbReference>
<sequence length="581" mass="66725">MSNEKERRGSGASRSGRIKAKKIPSLADRERGLIQRRHFKFVRTIFEQSGFVRLTTLSKKQFRFLDSASDFDDVFLYENILVICEYTIEVNVSKHIKGKTTVFGKILDNQGEFIKFVNEKVDGNEKLNTSDYYPDHYYIAIVYSSYHEVSQEIKKEFPRFVYLDWNIVRYFTNVADTVHRSARFELLEFLGFRAQQVGQNSIRSISDNPINLDVSVLPEGYSNFAEGYKVVSFYAAPITILERAYVLRRHGWRSGFTSYQRMIDKKKICSIRQYLKDVGRVFVNNIVVTLPSDTKFLDNAGNTLNASEIKKTTSGKLQLPSGFNSIGIIDGQHRVFSYYEGGEDEERVAKLRRKQNLLITGIVYPPGISDGEKIRFEANLFLEINSTQTNAKSDVKQEVGLLLRPFELDSIAKRVIISLNDGNGPLADRFERYFYDKGKIKTTTIVSYGLKHIIKTSGDDSFFAVWNSPNKLRLLEQDEAVLGEYVQFCVSEMNMFFSAAKKNIGQERWVLTKGKGTGFLNPTTINALIGCLRRIIRSKLTRNHEYYCEKLSSIGEFDISLYKSSQYNDMAEKIFTEYFGI</sequence>
<gene>
    <name evidence="1" type="ORF">IGS68_02505</name>
</gene>
<accession>A0ABX7B701</accession>
<keyword evidence="2" id="KW-1185">Reference proteome</keyword>
<reference evidence="1" key="1">
    <citation type="submission" date="2021-02" db="EMBL/GenBank/DDBJ databases">
        <title>Skermanella TT6 skin isolate.</title>
        <authorList>
            <person name="Lee K."/>
            <person name="Ganzorig M."/>
        </authorList>
    </citation>
    <scope>NUCLEOTIDE SEQUENCE</scope>
    <source>
        <strain evidence="1">TT6</strain>
    </source>
</reference>
<dbReference type="RefSeq" id="WP_201077088.1">
    <property type="nucleotide sequence ID" value="NZ_CP067420.1"/>
</dbReference>
<dbReference type="Proteomes" id="UP000595197">
    <property type="component" value="Chromosome"/>
</dbReference>
<protein>
    <submittedName>
        <fullName evidence="1">DGQHR domain-containing protein</fullName>
    </submittedName>
</protein>
<proteinExistence type="predicted"/>
<evidence type="ECO:0000313" key="2">
    <source>
        <dbReference type="Proteomes" id="UP000595197"/>
    </source>
</evidence>
<evidence type="ECO:0000313" key="1">
    <source>
        <dbReference type="EMBL" id="QQP90161.1"/>
    </source>
</evidence>
<dbReference type="EMBL" id="CP067420">
    <property type="protein sequence ID" value="QQP90161.1"/>
    <property type="molecule type" value="Genomic_DNA"/>
</dbReference>
<dbReference type="InterPro" id="IPR017601">
    <property type="entry name" value="DGQHR-contain_dom"/>
</dbReference>
<organism evidence="1 2">
    <name type="scientific">Skermanella cutis</name>
    <dbReference type="NCBI Taxonomy" id="2775420"/>
    <lineage>
        <taxon>Bacteria</taxon>
        <taxon>Pseudomonadati</taxon>
        <taxon>Pseudomonadota</taxon>
        <taxon>Alphaproteobacteria</taxon>
        <taxon>Rhodospirillales</taxon>
        <taxon>Azospirillaceae</taxon>
        <taxon>Skermanella</taxon>
    </lineage>
</organism>
<name>A0ABX7B701_9PROT</name>